<organism evidence="5 6">
    <name type="scientific">Eiseniibacteriota bacterium</name>
    <dbReference type="NCBI Taxonomy" id="2212470"/>
    <lineage>
        <taxon>Bacteria</taxon>
        <taxon>Candidatus Eiseniibacteriota</taxon>
    </lineage>
</organism>
<dbReference type="Pfam" id="PF03795">
    <property type="entry name" value="YCII"/>
    <property type="match status" value="1"/>
</dbReference>
<dbReference type="Gene3D" id="3.30.70.1060">
    <property type="entry name" value="Dimeric alpha+beta barrel"/>
    <property type="match status" value="1"/>
</dbReference>
<dbReference type="CDD" id="cd07814">
    <property type="entry name" value="SRPBCC_CalC_Aha1-like"/>
    <property type="match status" value="1"/>
</dbReference>
<reference evidence="5" key="1">
    <citation type="submission" date="2020-04" db="EMBL/GenBank/DDBJ databases">
        <authorList>
            <person name="Zhang T."/>
        </authorList>
    </citation>
    <scope>NUCLEOTIDE SEQUENCE</scope>
    <source>
        <strain evidence="5">HKST-UBA01</strain>
    </source>
</reference>
<dbReference type="InterPro" id="IPR013538">
    <property type="entry name" value="ASHA1/2-like_C"/>
</dbReference>
<feature type="domain" description="Activator of Hsp90 ATPase homologue 1/2-like C-terminal" evidence="4">
    <location>
        <begin position="120"/>
        <end position="250"/>
    </location>
</feature>
<comment type="similarity">
    <text evidence="1">Belongs to the AHA1 family.</text>
</comment>
<sequence>MSNQPVHFIVQLHGIREGWPQNMSADEQRIMGEHFGYLQALMWDGKVLLAGPCQDPVYGLVVLEVSDEAEARSLMDREPSVLGGVHTYTLHPFHASLLIRRELMAAEESDRRIRKQIVVDAARDTVWTTWTTTEGVTSFGPPEARIQLRVGGRYEWYFGPAEAPLGTRGSEGCRVLSYLAPEMLSLSWNAPPTIPALRPARTRVVVQLAALGPDRTEVTLTHLGFGRAPIWNEVYDYFESAWGHVLESLAGSFRAKG</sequence>
<dbReference type="InterPro" id="IPR005545">
    <property type="entry name" value="YCII"/>
</dbReference>
<evidence type="ECO:0000259" key="4">
    <source>
        <dbReference type="Pfam" id="PF08327"/>
    </source>
</evidence>
<evidence type="ECO:0000259" key="3">
    <source>
        <dbReference type="Pfam" id="PF03795"/>
    </source>
</evidence>
<dbReference type="AlphaFoldDB" id="A0A956LVP0"/>
<evidence type="ECO:0000313" key="5">
    <source>
        <dbReference type="EMBL" id="MCA9726444.1"/>
    </source>
</evidence>
<dbReference type="SUPFAM" id="SSF55961">
    <property type="entry name" value="Bet v1-like"/>
    <property type="match status" value="1"/>
</dbReference>
<dbReference type="Proteomes" id="UP000697710">
    <property type="component" value="Unassembled WGS sequence"/>
</dbReference>
<proteinExistence type="inferred from homology"/>
<evidence type="ECO:0000256" key="2">
    <source>
        <dbReference type="ARBA" id="ARBA00007689"/>
    </source>
</evidence>
<dbReference type="EMBL" id="JAGQHR010000030">
    <property type="protein sequence ID" value="MCA9726444.1"/>
    <property type="molecule type" value="Genomic_DNA"/>
</dbReference>
<dbReference type="InterPro" id="IPR023393">
    <property type="entry name" value="START-like_dom_sf"/>
</dbReference>
<dbReference type="SUPFAM" id="SSF54909">
    <property type="entry name" value="Dimeric alpha+beta barrel"/>
    <property type="match status" value="1"/>
</dbReference>
<evidence type="ECO:0000256" key="1">
    <source>
        <dbReference type="ARBA" id="ARBA00006817"/>
    </source>
</evidence>
<comment type="similarity">
    <text evidence="2">Belongs to the YciI family.</text>
</comment>
<feature type="domain" description="YCII-related" evidence="3">
    <location>
        <begin position="26"/>
        <end position="93"/>
    </location>
</feature>
<reference evidence="5" key="2">
    <citation type="journal article" date="2021" name="Microbiome">
        <title>Successional dynamics and alternative stable states in a saline activated sludge microbial community over 9 years.</title>
        <authorList>
            <person name="Wang Y."/>
            <person name="Ye J."/>
            <person name="Ju F."/>
            <person name="Liu L."/>
            <person name="Boyd J.A."/>
            <person name="Deng Y."/>
            <person name="Parks D.H."/>
            <person name="Jiang X."/>
            <person name="Yin X."/>
            <person name="Woodcroft B.J."/>
            <person name="Tyson G.W."/>
            <person name="Hugenholtz P."/>
            <person name="Polz M.F."/>
            <person name="Zhang T."/>
        </authorList>
    </citation>
    <scope>NUCLEOTIDE SEQUENCE</scope>
    <source>
        <strain evidence="5">HKST-UBA01</strain>
    </source>
</reference>
<evidence type="ECO:0000313" key="6">
    <source>
        <dbReference type="Proteomes" id="UP000697710"/>
    </source>
</evidence>
<dbReference type="Gene3D" id="3.30.530.20">
    <property type="match status" value="1"/>
</dbReference>
<name>A0A956LVP0_UNCEI</name>
<protein>
    <submittedName>
        <fullName evidence="5">SRPBCC domain-containing protein</fullName>
    </submittedName>
</protein>
<accession>A0A956LVP0</accession>
<comment type="caution">
    <text evidence="5">The sequence shown here is derived from an EMBL/GenBank/DDBJ whole genome shotgun (WGS) entry which is preliminary data.</text>
</comment>
<dbReference type="Pfam" id="PF08327">
    <property type="entry name" value="AHSA1"/>
    <property type="match status" value="1"/>
</dbReference>
<gene>
    <name evidence="5" type="ORF">KC729_02100</name>
</gene>
<dbReference type="InterPro" id="IPR011008">
    <property type="entry name" value="Dimeric_a/b-barrel"/>
</dbReference>